<protein>
    <recommendedName>
        <fullName evidence="1">diguanylate cyclase</fullName>
        <ecNumber evidence="1">2.7.7.65</ecNumber>
    </recommendedName>
</protein>
<gene>
    <name evidence="5" type="ORF">HF682_07050</name>
</gene>
<evidence type="ECO:0000313" key="5">
    <source>
        <dbReference type="EMBL" id="NLR74911.1"/>
    </source>
</evidence>
<dbReference type="GO" id="GO:0052621">
    <property type="term" value="F:diguanylate cyclase activity"/>
    <property type="evidence" value="ECO:0007669"/>
    <property type="project" value="UniProtKB-EC"/>
</dbReference>
<keyword evidence="3" id="KW-1133">Transmembrane helix</keyword>
<dbReference type="InterPro" id="IPR000160">
    <property type="entry name" value="GGDEF_dom"/>
</dbReference>
<keyword evidence="3" id="KW-0472">Membrane</keyword>
<dbReference type="InterPro" id="IPR043128">
    <property type="entry name" value="Rev_trsase/Diguanyl_cyclase"/>
</dbReference>
<dbReference type="Gene3D" id="3.30.70.270">
    <property type="match status" value="1"/>
</dbReference>
<dbReference type="EC" id="2.7.7.65" evidence="1"/>
<dbReference type="PANTHER" id="PTHR45138">
    <property type="entry name" value="REGULATORY COMPONENTS OF SENSORY TRANSDUCTION SYSTEM"/>
    <property type="match status" value="1"/>
</dbReference>
<feature type="domain" description="GGDEF" evidence="4">
    <location>
        <begin position="280"/>
        <end position="409"/>
    </location>
</feature>
<dbReference type="EMBL" id="JABAIM010000001">
    <property type="protein sequence ID" value="NLR74911.1"/>
    <property type="molecule type" value="Genomic_DNA"/>
</dbReference>
<dbReference type="FunFam" id="3.30.70.270:FF:000001">
    <property type="entry name" value="Diguanylate cyclase domain protein"/>
    <property type="match status" value="1"/>
</dbReference>
<evidence type="ECO:0000259" key="4">
    <source>
        <dbReference type="PROSITE" id="PS50887"/>
    </source>
</evidence>
<evidence type="ECO:0000313" key="6">
    <source>
        <dbReference type="Proteomes" id="UP000587991"/>
    </source>
</evidence>
<dbReference type="SUPFAM" id="SSF55073">
    <property type="entry name" value="Nucleotide cyclase"/>
    <property type="match status" value="1"/>
</dbReference>
<dbReference type="CDD" id="cd01949">
    <property type="entry name" value="GGDEF"/>
    <property type="match status" value="1"/>
</dbReference>
<comment type="caution">
    <text evidence="5">The sequence shown here is derived from an EMBL/GenBank/DDBJ whole genome shotgun (WGS) entry which is preliminary data.</text>
</comment>
<dbReference type="Proteomes" id="UP000587991">
    <property type="component" value="Unassembled WGS sequence"/>
</dbReference>
<dbReference type="PROSITE" id="PS50887">
    <property type="entry name" value="GGDEF"/>
    <property type="match status" value="1"/>
</dbReference>
<dbReference type="SMART" id="SM00267">
    <property type="entry name" value="GGDEF"/>
    <property type="match status" value="1"/>
</dbReference>
<reference evidence="5 6" key="1">
    <citation type="submission" date="2020-04" db="EMBL/GenBank/DDBJ databases">
        <title>Draft genome of Leeia sp. IMCC25680.</title>
        <authorList>
            <person name="Song J."/>
            <person name="Cho J.-C."/>
        </authorList>
    </citation>
    <scope>NUCLEOTIDE SEQUENCE [LARGE SCALE GENOMIC DNA]</scope>
    <source>
        <strain evidence="5 6">IMCC25680</strain>
    </source>
</reference>
<dbReference type="Pfam" id="PF00990">
    <property type="entry name" value="GGDEF"/>
    <property type="match status" value="1"/>
</dbReference>
<dbReference type="GO" id="GO:0043709">
    <property type="term" value="P:cell adhesion involved in single-species biofilm formation"/>
    <property type="evidence" value="ECO:0007669"/>
    <property type="project" value="TreeGrafter"/>
</dbReference>
<name>A0A847RYY0_9NEIS</name>
<proteinExistence type="predicted"/>
<dbReference type="InterPro" id="IPR050469">
    <property type="entry name" value="Diguanylate_Cyclase"/>
</dbReference>
<evidence type="ECO:0000256" key="3">
    <source>
        <dbReference type="SAM" id="Phobius"/>
    </source>
</evidence>
<dbReference type="InterPro" id="IPR021796">
    <property type="entry name" value="Tll0287-like_dom"/>
</dbReference>
<keyword evidence="6" id="KW-1185">Reference proteome</keyword>
<dbReference type="NCBIfam" id="TIGR00254">
    <property type="entry name" value="GGDEF"/>
    <property type="match status" value="1"/>
</dbReference>
<dbReference type="AlphaFoldDB" id="A0A847RYY0"/>
<dbReference type="GO" id="GO:0005886">
    <property type="term" value="C:plasma membrane"/>
    <property type="evidence" value="ECO:0007669"/>
    <property type="project" value="TreeGrafter"/>
</dbReference>
<sequence>MLMRAKFNLVLLLTCMLGMAVSAWYLHDNLKQEMMQELHRNAEATMEAAIAVRRYTSLQIKPILDADPAFAFRKQAVPAFAAREVMALFHEHYPGQSYREAALNPMNPKNVAQGWEVALIQRYQSEHLKGAVTELVQTPDSSRFNLARPIRISDKACLYCHSSPDRAPEALVSLYGRKNGFGWRMGDIVGAQIVSVPAQVPMQRMDDTFTRYLWLLAGIYSLLFVVLNLLLSMLVLKPLNRANALLTQEAGQDALTGAISRRAFLRSLDDAIAQATFDERPLCLVMIDLDHFKAINDQFGHNVGDHVLHQLVYTLQQMIKQRDCLGRLGGEEFGLLLPETAESGARVLAEQLRVAVMLGSFDPVPRVTASFGLAEWRYGETASEFMHRADISLYHAKRNGRNCLYVWGEDDHMPDLTEPAGHS</sequence>
<accession>A0A847RYY0</accession>
<keyword evidence="3" id="KW-0812">Transmembrane</keyword>
<dbReference type="InterPro" id="IPR029787">
    <property type="entry name" value="Nucleotide_cyclase"/>
</dbReference>
<dbReference type="GO" id="GO:1902201">
    <property type="term" value="P:negative regulation of bacterial-type flagellum-dependent cell motility"/>
    <property type="evidence" value="ECO:0007669"/>
    <property type="project" value="TreeGrafter"/>
</dbReference>
<comment type="catalytic activity">
    <reaction evidence="2">
        <text>2 GTP = 3',3'-c-di-GMP + 2 diphosphate</text>
        <dbReference type="Rhea" id="RHEA:24898"/>
        <dbReference type="ChEBI" id="CHEBI:33019"/>
        <dbReference type="ChEBI" id="CHEBI:37565"/>
        <dbReference type="ChEBI" id="CHEBI:58805"/>
        <dbReference type="EC" id="2.7.7.65"/>
    </reaction>
</comment>
<dbReference type="Pfam" id="PF11845">
    <property type="entry name" value="Tll0287-like"/>
    <property type="match status" value="1"/>
</dbReference>
<dbReference type="PANTHER" id="PTHR45138:SF9">
    <property type="entry name" value="DIGUANYLATE CYCLASE DGCM-RELATED"/>
    <property type="match status" value="1"/>
</dbReference>
<evidence type="ECO:0000256" key="1">
    <source>
        <dbReference type="ARBA" id="ARBA00012528"/>
    </source>
</evidence>
<organism evidence="5 6">
    <name type="scientific">Leeia aquatica</name>
    <dbReference type="NCBI Taxonomy" id="2725557"/>
    <lineage>
        <taxon>Bacteria</taxon>
        <taxon>Pseudomonadati</taxon>
        <taxon>Pseudomonadota</taxon>
        <taxon>Betaproteobacteria</taxon>
        <taxon>Neisseriales</taxon>
        <taxon>Leeiaceae</taxon>
        <taxon>Leeia</taxon>
    </lineage>
</organism>
<evidence type="ECO:0000256" key="2">
    <source>
        <dbReference type="ARBA" id="ARBA00034247"/>
    </source>
</evidence>
<feature type="transmembrane region" description="Helical" evidence="3">
    <location>
        <begin position="212"/>
        <end position="236"/>
    </location>
</feature>